<dbReference type="STRING" id="545695.TREAZ_0066"/>
<dbReference type="Pfam" id="PF14848">
    <property type="entry name" value="HU-DNA_bdg"/>
    <property type="match status" value="1"/>
</dbReference>
<evidence type="ECO:0000259" key="2">
    <source>
        <dbReference type="Pfam" id="PF14848"/>
    </source>
</evidence>
<keyword evidence="4" id="KW-1185">Reference proteome</keyword>
<evidence type="ECO:0000313" key="3">
    <source>
        <dbReference type="EMBL" id="AEF81976.1"/>
    </source>
</evidence>
<dbReference type="KEGG" id="taz:TREAZ_0066"/>
<dbReference type="EMBL" id="CP001841">
    <property type="protein sequence ID" value="AEF81976.1"/>
    <property type="molecule type" value="Genomic_DNA"/>
</dbReference>
<dbReference type="InterPro" id="IPR049893">
    <property type="entry name" value="Bvu_2165-like_IHF-HU-DNA_bdg"/>
</dbReference>
<evidence type="ECO:0000259" key="1">
    <source>
        <dbReference type="Pfam" id="PF14734"/>
    </source>
</evidence>
<accession>F5YFL1</accession>
<dbReference type="Pfam" id="PF14734">
    <property type="entry name" value="DUF4469"/>
    <property type="match status" value="1"/>
</dbReference>
<dbReference type="HOGENOM" id="CLU_1119759_0_0_12"/>
<dbReference type="RefSeq" id="WP_015711856.1">
    <property type="nucleotide sequence ID" value="NC_015577.1"/>
</dbReference>
<reference evidence="4" key="1">
    <citation type="submission" date="2009-12" db="EMBL/GenBank/DDBJ databases">
        <title>Complete sequence of Treponema azotonutricium strain ZAS-9.</title>
        <authorList>
            <person name="Tetu S.G."/>
            <person name="Matson E."/>
            <person name="Ren Q."/>
            <person name="Seshadri R."/>
            <person name="Elbourne L."/>
            <person name="Hassan K.A."/>
            <person name="Durkin A."/>
            <person name="Radune D."/>
            <person name="Mohamoud Y."/>
            <person name="Shay R."/>
            <person name="Jin S."/>
            <person name="Zhang X."/>
            <person name="Lucey K."/>
            <person name="Ballor N.R."/>
            <person name="Ottesen E."/>
            <person name="Rosenthal R."/>
            <person name="Allen A."/>
            <person name="Leadbetter J.R."/>
            <person name="Paulsen I.T."/>
        </authorList>
    </citation>
    <scope>NUCLEOTIDE SEQUENCE [LARGE SCALE GENOMIC DNA]</scope>
    <source>
        <strain evidence="4">ATCC BAA-888 / DSM 13862 / ZAS-9</strain>
    </source>
</reference>
<dbReference type="OrthoDB" id="357849at2"/>
<name>F5YFL1_LEAAZ</name>
<evidence type="ECO:0000313" key="4">
    <source>
        <dbReference type="Proteomes" id="UP000009222"/>
    </source>
</evidence>
<feature type="domain" description="Bvu-2165-like IHF-HU-like DNA-binding" evidence="2">
    <location>
        <begin position="14"/>
        <end position="135"/>
    </location>
</feature>
<dbReference type="CDD" id="cd12843">
    <property type="entry name" value="Bvu_2165_C_like"/>
    <property type="match status" value="1"/>
</dbReference>
<dbReference type="eggNOG" id="ENOG50342RQ">
    <property type="taxonomic scope" value="Bacteria"/>
</dbReference>
<sequence length="248" mass="27170">MSNLQKPQNVLHTIKAKLYPNYLKEASGKYIARAKAEMPLSVEDVCASATSRGGSGMNCNTMIAAVKAYFSEAAYMLADGFAVKNDYYSIHPKIGGTFESERGSPDAKRNKINFRFRRLKGFKDIIEMTTVQIEGLASPDVHIGEVLDITTGLKDGTLSPGGMVMLRGRRIKIVGSNPACGLYLVNTADGKKTRVTTNFATNVSTKLVFQMPVLKKGVYHIEVVTQFTGHTELKDPRIIACLTDLKVN</sequence>
<dbReference type="InterPro" id="IPR027824">
    <property type="entry name" value="DUF4469"/>
</dbReference>
<proteinExistence type="predicted"/>
<reference evidence="3 4" key="2">
    <citation type="journal article" date="2011" name="ISME J.">
        <title>RNA-seq reveals cooperative metabolic interactions between two termite-gut spirochete species in co-culture.</title>
        <authorList>
            <person name="Rosenthal A.Z."/>
            <person name="Matson E.G."/>
            <person name="Eldar A."/>
            <person name="Leadbetter J.R."/>
        </authorList>
    </citation>
    <scope>NUCLEOTIDE SEQUENCE [LARGE SCALE GENOMIC DNA]</scope>
    <source>
        <strain evidence="4">ATCC BAA-888 / DSM 13862 / ZAS-9</strain>
    </source>
</reference>
<dbReference type="Proteomes" id="UP000009222">
    <property type="component" value="Chromosome"/>
</dbReference>
<dbReference type="InParanoid" id="F5YFL1"/>
<dbReference type="AlphaFoldDB" id="F5YFL1"/>
<organism evidence="3 4">
    <name type="scientific">Leadbettera azotonutricia (strain ATCC BAA-888 / DSM 13862 / ZAS-9)</name>
    <name type="common">Treponema azotonutricium</name>
    <dbReference type="NCBI Taxonomy" id="545695"/>
    <lineage>
        <taxon>Bacteria</taxon>
        <taxon>Pseudomonadati</taxon>
        <taxon>Spirochaetota</taxon>
        <taxon>Spirochaetia</taxon>
        <taxon>Spirochaetales</taxon>
        <taxon>Breznakiellaceae</taxon>
        <taxon>Leadbettera</taxon>
    </lineage>
</organism>
<dbReference type="Gene3D" id="2.70.50.70">
    <property type="match status" value="1"/>
</dbReference>
<feature type="domain" description="DUF4469" evidence="1">
    <location>
        <begin position="142"/>
        <end position="238"/>
    </location>
</feature>
<gene>
    <name evidence="3" type="ordered locus">TREAZ_0066</name>
</gene>
<protein>
    <submittedName>
        <fullName evidence="3">Uncharacterized protein</fullName>
    </submittedName>
</protein>